<proteinExistence type="predicted"/>
<comment type="caution">
    <text evidence="2">The sequence shown here is derived from an EMBL/GenBank/DDBJ whole genome shotgun (WGS) entry which is preliminary data.</text>
</comment>
<dbReference type="SUPFAM" id="SSF56801">
    <property type="entry name" value="Acetyl-CoA synthetase-like"/>
    <property type="match status" value="1"/>
</dbReference>
<evidence type="ECO:0000259" key="1">
    <source>
        <dbReference type="Pfam" id="PF16177"/>
    </source>
</evidence>
<reference evidence="2" key="1">
    <citation type="journal article" date="2014" name="Front. Microbiol.">
        <title>High frequency of phylogenetically diverse reductive dehalogenase-homologous genes in deep subseafloor sedimentary metagenomes.</title>
        <authorList>
            <person name="Kawai M."/>
            <person name="Futagami T."/>
            <person name="Toyoda A."/>
            <person name="Takaki Y."/>
            <person name="Nishi S."/>
            <person name="Hori S."/>
            <person name="Arai W."/>
            <person name="Tsubouchi T."/>
            <person name="Morono Y."/>
            <person name="Uchiyama I."/>
            <person name="Ito T."/>
            <person name="Fujiyama A."/>
            <person name="Inagaki F."/>
            <person name="Takami H."/>
        </authorList>
    </citation>
    <scope>NUCLEOTIDE SEQUENCE</scope>
    <source>
        <strain evidence="2">Expedition CK06-06</strain>
    </source>
</reference>
<evidence type="ECO:0000313" key="2">
    <source>
        <dbReference type="EMBL" id="GAH97226.1"/>
    </source>
</evidence>
<dbReference type="InterPro" id="IPR032387">
    <property type="entry name" value="ACAS_N"/>
</dbReference>
<sequence length="140" mass="16477">MAEVSLPFESKYWPYKKYSEMYNRSLRDPESFWDKEARKLDWFKTWDTVLDWQPPFARWFVGGKLNACYQCVDRHIKTWRRSKVAIYWESELGESRILSYSTLYRAVNKFASVLKNLGVGKGDKGKDTSAIIPSCINEAV</sequence>
<dbReference type="PANTHER" id="PTHR43347">
    <property type="entry name" value="ACYL-COA SYNTHETASE"/>
    <property type="match status" value="1"/>
</dbReference>
<feature type="domain" description="Acetyl-coenzyme A synthetase N-terminal" evidence="1">
    <location>
        <begin position="18"/>
        <end position="71"/>
    </location>
</feature>
<protein>
    <recommendedName>
        <fullName evidence="1">Acetyl-coenzyme A synthetase N-terminal domain-containing protein</fullName>
    </recommendedName>
</protein>
<dbReference type="GO" id="GO:0050218">
    <property type="term" value="F:propionate-CoA ligase activity"/>
    <property type="evidence" value="ECO:0007669"/>
    <property type="project" value="TreeGrafter"/>
</dbReference>
<dbReference type="PANTHER" id="PTHR43347:SF3">
    <property type="entry name" value="ACYL-COA SYNTHETASE SHORT-CHAIN FAMILY MEMBER 3, MITOCHONDRIAL"/>
    <property type="match status" value="1"/>
</dbReference>
<dbReference type="EMBL" id="BARV01000352">
    <property type="protein sequence ID" value="GAH97226.1"/>
    <property type="molecule type" value="Genomic_DNA"/>
</dbReference>
<name>X1JR61_9ZZZZ</name>
<gene>
    <name evidence="2" type="ORF">S06H3_01415</name>
</gene>
<dbReference type="AlphaFoldDB" id="X1JR61"/>
<accession>X1JR61</accession>
<dbReference type="InterPro" id="IPR042099">
    <property type="entry name" value="ANL_N_sf"/>
</dbReference>
<dbReference type="Gene3D" id="3.40.50.12780">
    <property type="entry name" value="N-terminal domain of ligase-like"/>
    <property type="match status" value="1"/>
</dbReference>
<dbReference type="Pfam" id="PF16177">
    <property type="entry name" value="ACAS_N"/>
    <property type="match status" value="1"/>
</dbReference>
<organism evidence="2">
    <name type="scientific">marine sediment metagenome</name>
    <dbReference type="NCBI Taxonomy" id="412755"/>
    <lineage>
        <taxon>unclassified sequences</taxon>
        <taxon>metagenomes</taxon>
        <taxon>ecological metagenomes</taxon>
    </lineage>
</organism>